<dbReference type="GO" id="GO:0005765">
    <property type="term" value="C:lysosomal membrane"/>
    <property type="evidence" value="ECO:0007669"/>
    <property type="project" value="InterPro"/>
</dbReference>
<evidence type="ECO:0000313" key="8">
    <source>
        <dbReference type="EMBL" id="CAH2103672.1"/>
    </source>
</evidence>
<evidence type="ECO:0000256" key="1">
    <source>
        <dbReference type="ARBA" id="ARBA00004370"/>
    </source>
</evidence>
<dbReference type="AlphaFoldDB" id="A0AAU9V0U3"/>
<dbReference type="Proteomes" id="UP001153954">
    <property type="component" value="Unassembled WGS sequence"/>
</dbReference>
<evidence type="ECO:0000256" key="6">
    <source>
        <dbReference type="SAM" id="Phobius"/>
    </source>
</evidence>
<evidence type="ECO:0000256" key="3">
    <source>
        <dbReference type="ARBA" id="ARBA00022692"/>
    </source>
</evidence>
<evidence type="ECO:0000256" key="5">
    <source>
        <dbReference type="ARBA" id="ARBA00023136"/>
    </source>
</evidence>
<dbReference type="PANTHER" id="PTHR13064">
    <property type="entry name" value="TRANSMEMBRANE PROTEIN 9 FAMILY MEMBER"/>
    <property type="match status" value="1"/>
</dbReference>
<dbReference type="PANTHER" id="PTHR13064:SF6">
    <property type="entry name" value="TRANSMEMBRANE PROTEIN 9"/>
    <property type="match status" value="1"/>
</dbReference>
<keyword evidence="7" id="KW-0732">Signal</keyword>
<evidence type="ECO:0008006" key="10">
    <source>
        <dbReference type="Google" id="ProtNLM"/>
    </source>
</evidence>
<dbReference type="Pfam" id="PF05434">
    <property type="entry name" value="Tmemb_9"/>
    <property type="match status" value="1"/>
</dbReference>
<keyword evidence="5 6" id="KW-0472">Membrane</keyword>
<keyword evidence="9" id="KW-1185">Reference proteome</keyword>
<accession>A0AAU9V0U3</accession>
<evidence type="ECO:0000256" key="4">
    <source>
        <dbReference type="ARBA" id="ARBA00022989"/>
    </source>
</evidence>
<evidence type="ECO:0000256" key="7">
    <source>
        <dbReference type="SAM" id="SignalP"/>
    </source>
</evidence>
<comment type="caution">
    <text evidence="8">The sequence shown here is derived from an EMBL/GenBank/DDBJ whole genome shotgun (WGS) entry which is preliminary data.</text>
</comment>
<evidence type="ECO:0000256" key="2">
    <source>
        <dbReference type="ARBA" id="ARBA00007264"/>
    </source>
</evidence>
<feature type="signal peptide" evidence="7">
    <location>
        <begin position="1"/>
        <end position="18"/>
    </location>
</feature>
<keyword evidence="4 6" id="KW-1133">Transmembrane helix</keyword>
<organism evidence="8 9">
    <name type="scientific">Euphydryas editha</name>
    <name type="common">Edith's checkerspot</name>
    <dbReference type="NCBI Taxonomy" id="104508"/>
    <lineage>
        <taxon>Eukaryota</taxon>
        <taxon>Metazoa</taxon>
        <taxon>Ecdysozoa</taxon>
        <taxon>Arthropoda</taxon>
        <taxon>Hexapoda</taxon>
        <taxon>Insecta</taxon>
        <taxon>Pterygota</taxon>
        <taxon>Neoptera</taxon>
        <taxon>Endopterygota</taxon>
        <taxon>Lepidoptera</taxon>
        <taxon>Glossata</taxon>
        <taxon>Ditrysia</taxon>
        <taxon>Papilionoidea</taxon>
        <taxon>Nymphalidae</taxon>
        <taxon>Nymphalinae</taxon>
        <taxon>Euphydryas</taxon>
    </lineage>
</organism>
<dbReference type="EMBL" id="CAKOGL010000026">
    <property type="protein sequence ID" value="CAH2103672.1"/>
    <property type="molecule type" value="Genomic_DNA"/>
</dbReference>
<sequence>MIWKLIVISSVLFVEVQAQFYEDKRCRCVCPTPASILNNTIKSNRTLYFAYVPPNKCNCDGVILPKVSDEIRENAQVFCPRCDCKYETRNTTVIMVVVILVVSMIMLLLGYYLFLLLLEMLVTKKPTYSYQIPSASDETENLLMQEEEIED</sequence>
<reference evidence="8" key="1">
    <citation type="submission" date="2022-03" db="EMBL/GenBank/DDBJ databases">
        <authorList>
            <person name="Tunstrom K."/>
        </authorList>
    </citation>
    <scope>NUCLEOTIDE SEQUENCE</scope>
</reference>
<name>A0AAU9V0U3_EUPED</name>
<comment type="subcellular location">
    <subcellularLocation>
        <location evidence="1">Membrane</location>
    </subcellularLocation>
</comment>
<gene>
    <name evidence="8" type="ORF">EEDITHA_LOCUS18152</name>
</gene>
<evidence type="ECO:0000313" key="9">
    <source>
        <dbReference type="Proteomes" id="UP001153954"/>
    </source>
</evidence>
<comment type="similarity">
    <text evidence="2">Belongs to the TMEM9 family.</text>
</comment>
<dbReference type="InterPro" id="IPR008853">
    <property type="entry name" value="TMEM9/TMEM9B"/>
</dbReference>
<feature type="chain" id="PRO_5043942156" description="Transmembrane protein 9" evidence="7">
    <location>
        <begin position="19"/>
        <end position="151"/>
    </location>
</feature>
<protein>
    <recommendedName>
        <fullName evidence="10">Transmembrane protein 9</fullName>
    </recommendedName>
</protein>
<proteinExistence type="inferred from homology"/>
<feature type="transmembrane region" description="Helical" evidence="6">
    <location>
        <begin position="93"/>
        <end position="118"/>
    </location>
</feature>
<keyword evidence="3 6" id="KW-0812">Transmembrane</keyword>